<organism evidence="1 2">
    <name type="scientific">Thalictrum thalictroides</name>
    <name type="common">Rue-anemone</name>
    <name type="synonym">Anemone thalictroides</name>
    <dbReference type="NCBI Taxonomy" id="46969"/>
    <lineage>
        <taxon>Eukaryota</taxon>
        <taxon>Viridiplantae</taxon>
        <taxon>Streptophyta</taxon>
        <taxon>Embryophyta</taxon>
        <taxon>Tracheophyta</taxon>
        <taxon>Spermatophyta</taxon>
        <taxon>Magnoliopsida</taxon>
        <taxon>Ranunculales</taxon>
        <taxon>Ranunculaceae</taxon>
        <taxon>Thalictroideae</taxon>
        <taxon>Thalictrum</taxon>
    </lineage>
</organism>
<reference evidence="1 2" key="1">
    <citation type="submission" date="2020-06" db="EMBL/GenBank/DDBJ databases">
        <title>Transcriptomic and genomic resources for Thalictrum thalictroides and T. hernandezii: Facilitating candidate gene discovery in an emerging model plant lineage.</title>
        <authorList>
            <person name="Arias T."/>
            <person name="Riano-Pachon D.M."/>
            <person name="Di Stilio V.S."/>
        </authorList>
    </citation>
    <scope>NUCLEOTIDE SEQUENCE [LARGE SCALE GENOMIC DNA]</scope>
    <source>
        <strain evidence="2">cv. WT478/WT964</strain>
        <tissue evidence="1">Leaves</tissue>
    </source>
</reference>
<sequence>MDNKSNICNIYNTITHLRSTPSYNYGEVQLEQGLLTVMKTAVQTPPLAKSFHAFNSTSENQAPIEV</sequence>
<proteinExistence type="predicted"/>
<keyword evidence="2" id="KW-1185">Reference proteome</keyword>
<dbReference type="Proteomes" id="UP000554482">
    <property type="component" value="Unassembled WGS sequence"/>
</dbReference>
<accession>A0A7J6W813</accession>
<dbReference type="AlphaFoldDB" id="A0A7J6W813"/>
<evidence type="ECO:0000313" key="1">
    <source>
        <dbReference type="EMBL" id="KAF5192485.1"/>
    </source>
</evidence>
<dbReference type="EMBL" id="JABWDY010021272">
    <property type="protein sequence ID" value="KAF5192485.1"/>
    <property type="molecule type" value="Genomic_DNA"/>
</dbReference>
<comment type="caution">
    <text evidence="1">The sequence shown here is derived from an EMBL/GenBank/DDBJ whole genome shotgun (WGS) entry which is preliminary data.</text>
</comment>
<name>A0A7J6W813_THATH</name>
<protein>
    <submittedName>
        <fullName evidence="1">Uncharacterized protein</fullName>
    </submittedName>
</protein>
<gene>
    <name evidence="1" type="ORF">FRX31_017928</name>
</gene>
<evidence type="ECO:0000313" key="2">
    <source>
        <dbReference type="Proteomes" id="UP000554482"/>
    </source>
</evidence>